<keyword evidence="1" id="KW-0175">Coiled coil</keyword>
<comment type="caution">
    <text evidence="2">The sequence shown here is derived from an EMBL/GenBank/DDBJ whole genome shotgun (WGS) entry which is preliminary data.</text>
</comment>
<dbReference type="AlphaFoldDB" id="A0A8I3A5Z5"/>
<keyword evidence="3" id="KW-1185">Reference proteome</keyword>
<proteinExistence type="predicted"/>
<dbReference type="EMBL" id="JAGFBS010000032">
    <property type="protein sequence ID" value="KAG6371721.1"/>
    <property type="molecule type" value="Genomic_DNA"/>
</dbReference>
<reference evidence="2" key="1">
    <citation type="submission" date="2021-03" db="EMBL/GenBank/DDBJ databases">
        <title>Evolutionary innovations through gain and loss of genes in the ectomycorrhizal Boletales.</title>
        <authorList>
            <person name="Wu G."/>
            <person name="Miyauchi S."/>
            <person name="Morin E."/>
            <person name="Yang Z.-L."/>
            <person name="Xu J."/>
            <person name="Martin F.M."/>
        </authorList>
    </citation>
    <scope>NUCLEOTIDE SEQUENCE</scope>
    <source>
        <strain evidence="2">BR01</strain>
    </source>
</reference>
<evidence type="ECO:0000313" key="3">
    <source>
        <dbReference type="Proteomes" id="UP000683000"/>
    </source>
</evidence>
<gene>
    <name evidence="2" type="ORF">JVT61DRAFT_9068</name>
</gene>
<evidence type="ECO:0000256" key="1">
    <source>
        <dbReference type="SAM" id="Coils"/>
    </source>
</evidence>
<organism evidence="2 3">
    <name type="scientific">Boletus reticuloceps</name>
    <dbReference type="NCBI Taxonomy" id="495285"/>
    <lineage>
        <taxon>Eukaryota</taxon>
        <taxon>Fungi</taxon>
        <taxon>Dikarya</taxon>
        <taxon>Basidiomycota</taxon>
        <taxon>Agaricomycotina</taxon>
        <taxon>Agaricomycetes</taxon>
        <taxon>Agaricomycetidae</taxon>
        <taxon>Boletales</taxon>
        <taxon>Boletineae</taxon>
        <taxon>Boletaceae</taxon>
        <taxon>Boletoideae</taxon>
        <taxon>Boletus</taxon>
    </lineage>
</organism>
<name>A0A8I3A5Z5_9AGAM</name>
<feature type="coiled-coil region" evidence="1">
    <location>
        <begin position="7"/>
        <end position="35"/>
    </location>
</feature>
<dbReference type="Proteomes" id="UP000683000">
    <property type="component" value="Unassembled WGS sequence"/>
</dbReference>
<evidence type="ECO:0000313" key="2">
    <source>
        <dbReference type="EMBL" id="KAG6371721.1"/>
    </source>
</evidence>
<accession>A0A8I3A5Z5</accession>
<sequence>MTIQEKYRRLERRVAKQKKQEKKKSEKLYRKLMKSQEFARKVKMIIRRWASYEDISPLAFVRRCMKEMSRVARQLTSVPTVMWNADHTKLTVQNYTVTLSQYIREVQNSLSALAEKVDRDVLCGIKFPSGSFSLPDAAFETNDIDTQGIGLFSPPKDSDSAEILEANYHSATFFLQKLCEKGWICRRDGEEIRWNAVQVNEWLLCISEVWSETLTLMHLLALPGR</sequence>
<protein>
    <submittedName>
        <fullName evidence="2">Uncharacterized protein</fullName>
    </submittedName>
</protein>